<organism evidence="3 4">
    <name type="scientific">Toxocara canis</name>
    <name type="common">Canine roundworm</name>
    <dbReference type="NCBI Taxonomy" id="6265"/>
    <lineage>
        <taxon>Eukaryota</taxon>
        <taxon>Metazoa</taxon>
        <taxon>Ecdysozoa</taxon>
        <taxon>Nematoda</taxon>
        <taxon>Chromadorea</taxon>
        <taxon>Rhabditida</taxon>
        <taxon>Spirurina</taxon>
        <taxon>Ascaridomorpha</taxon>
        <taxon>Ascaridoidea</taxon>
        <taxon>Toxocaridae</taxon>
        <taxon>Toxocara</taxon>
    </lineage>
</organism>
<protein>
    <submittedName>
        <fullName evidence="4">DENN domain-containing protein 4C</fullName>
    </submittedName>
</protein>
<reference evidence="4" key="1">
    <citation type="submission" date="2016-06" db="UniProtKB">
        <authorList>
            <consortium name="WormBaseParasite"/>
        </authorList>
    </citation>
    <scope>IDENTIFICATION</scope>
</reference>
<dbReference type="AlphaFoldDB" id="A0A183UPI2"/>
<evidence type="ECO:0000313" key="4">
    <source>
        <dbReference type="WBParaSite" id="TCNE_0001040201-mRNA-1"/>
    </source>
</evidence>
<reference evidence="2 3" key="2">
    <citation type="submission" date="2018-11" db="EMBL/GenBank/DDBJ databases">
        <authorList>
            <consortium name="Pathogen Informatics"/>
        </authorList>
    </citation>
    <scope>NUCLEOTIDE SEQUENCE [LARGE SCALE GENOMIC DNA]</scope>
</reference>
<sequence length="416" mass="46394">MITGTQPLARVTLECQKEKKEELFGGIASAPSETGSSSKEAKFEGESAIHAVREQRNFQSDGSYVSGNATGREYWKTETASIVGLRDVEGGEDDKALRITGIYCCEDPTIYHAGAVPKSPSKSTLGSIPSLKGVGESKPPQLELPMLGSLEPTQPLHSAEVKYMELDPNWIVVCVYRFLLQNSPATLRVFMYFCEIFQEAETKKRAATKVSQKKDEKSPSLISPSYMNRPSPKVPPMRFSQCSFYIDGSFLRRLFQSDTFCYCGAQSTISTTTFEGDLNDKVKVELLPTTVKPIVFDPYNPVDLTHRPGCYFISLKKMCSEIMSKQNESGSKMRLRRTSAFPANVKTTSQEMILFKGTSDMSAKCLKPVQRQANHRIIVPFLPVLHGITYASKHAQLLTELVENYEYFESNLLDSS</sequence>
<name>A0A183UPI2_TOXCA</name>
<evidence type="ECO:0000256" key="1">
    <source>
        <dbReference type="SAM" id="MobiDB-lite"/>
    </source>
</evidence>
<feature type="region of interest" description="Disordered" evidence="1">
    <location>
        <begin position="207"/>
        <end position="227"/>
    </location>
</feature>
<accession>A0A183UPI2</accession>
<evidence type="ECO:0000313" key="3">
    <source>
        <dbReference type="Proteomes" id="UP000050794"/>
    </source>
</evidence>
<feature type="region of interest" description="Disordered" evidence="1">
    <location>
        <begin position="24"/>
        <end position="45"/>
    </location>
</feature>
<dbReference type="EMBL" id="UYWY01020486">
    <property type="protein sequence ID" value="VDM41723.1"/>
    <property type="molecule type" value="Genomic_DNA"/>
</dbReference>
<dbReference type="Proteomes" id="UP000050794">
    <property type="component" value="Unassembled WGS sequence"/>
</dbReference>
<dbReference type="WBParaSite" id="TCNE_0001040201-mRNA-1">
    <property type="protein sequence ID" value="TCNE_0001040201-mRNA-1"/>
    <property type="gene ID" value="TCNE_0001040201"/>
</dbReference>
<keyword evidence="3" id="KW-1185">Reference proteome</keyword>
<evidence type="ECO:0000313" key="2">
    <source>
        <dbReference type="EMBL" id="VDM41723.1"/>
    </source>
</evidence>
<gene>
    <name evidence="2" type="ORF">TCNE_LOCUS10402</name>
</gene>
<proteinExistence type="predicted"/>